<keyword evidence="2" id="KW-1185">Reference proteome</keyword>
<protein>
    <submittedName>
        <fullName evidence="1">Uncharacterized protein</fullName>
    </submittedName>
</protein>
<gene>
    <name evidence="1" type="ORF">PHMEG_00040623</name>
</gene>
<name>A0A225UD73_9STRA</name>
<evidence type="ECO:0000313" key="1">
    <source>
        <dbReference type="EMBL" id="OWY90985.1"/>
    </source>
</evidence>
<accession>A0A225UD73</accession>
<feature type="non-terminal residue" evidence="1">
    <location>
        <position position="1"/>
    </location>
</feature>
<dbReference type="AlphaFoldDB" id="A0A225UD73"/>
<proteinExistence type="predicted"/>
<comment type="caution">
    <text evidence="1">The sequence shown here is derived from an EMBL/GenBank/DDBJ whole genome shotgun (WGS) entry which is preliminary data.</text>
</comment>
<evidence type="ECO:0000313" key="2">
    <source>
        <dbReference type="Proteomes" id="UP000198211"/>
    </source>
</evidence>
<dbReference type="EMBL" id="NBNE01021366">
    <property type="protein sequence ID" value="OWY90985.1"/>
    <property type="molecule type" value="Genomic_DNA"/>
</dbReference>
<reference evidence="2" key="1">
    <citation type="submission" date="2017-03" db="EMBL/GenBank/DDBJ databases">
        <title>Phytopthora megakarya and P. palmivora, two closely related causual agents of cacao black pod achieved similar genome size and gene model numbers by different mechanisms.</title>
        <authorList>
            <person name="Ali S."/>
            <person name="Shao J."/>
            <person name="Larry D.J."/>
            <person name="Kronmiller B."/>
            <person name="Shen D."/>
            <person name="Strem M.D."/>
            <person name="Melnick R.L."/>
            <person name="Guiltinan M.J."/>
            <person name="Tyler B.M."/>
            <person name="Meinhardt L.W."/>
            <person name="Bailey B.A."/>
        </authorList>
    </citation>
    <scope>NUCLEOTIDE SEQUENCE [LARGE SCALE GENOMIC DNA]</scope>
    <source>
        <strain evidence="2">zdho120</strain>
    </source>
</reference>
<organism evidence="1 2">
    <name type="scientific">Phytophthora megakarya</name>
    <dbReference type="NCBI Taxonomy" id="4795"/>
    <lineage>
        <taxon>Eukaryota</taxon>
        <taxon>Sar</taxon>
        <taxon>Stramenopiles</taxon>
        <taxon>Oomycota</taxon>
        <taxon>Peronosporomycetes</taxon>
        <taxon>Peronosporales</taxon>
        <taxon>Peronosporaceae</taxon>
        <taxon>Phytophthora</taxon>
    </lineage>
</organism>
<sequence>LLTIKQTGGYIGYVGKFREPNRIVQIDDRTAINLFLNGLSDMEMKREILRKKTNDLNSAIEGFLEWELREKTSIAKKQDENRSKAKTCGFCGRGPHQVEGCWFKHPEKRPKPNNLNKQIFAMLEKMVVGDNQTHNGSEHLNE</sequence>
<dbReference type="OrthoDB" id="138712at2759"/>
<dbReference type="Proteomes" id="UP000198211">
    <property type="component" value="Unassembled WGS sequence"/>
</dbReference>